<accession>A0A5B0PJL3</accession>
<reference evidence="2 3" key="1">
    <citation type="submission" date="2019-05" db="EMBL/GenBank/DDBJ databases">
        <title>Emergence of the Ug99 lineage of the wheat stem rust pathogen through somatic hybridization.</title>
        <authorList>
            <person name="Li F."/>
            <person name="Upadhyaya N.M."/>
            <person name="Sperschneider J."/>
            <person name="Matny O."/>
            <person name="Nguyen-Phuc H."/>
            <person name="Mago R."/>
            <person name="Raley C."/>
            <person name="Miller M.E."/>
            <person name="Silverstein K.A.T."/>
            <person name="Henningsen E."/>
            <person name="Hirsch C.D."/>
            <person name="Visser B."/>
            <person name="Pretorius Z.A."/>
            <person name="Steffenson B.J."/>
            <person name="Schwessinger B."/>
            <person name="Dodds P.N."/>
            <person name="Figueroa M."/>
        </authorList>
    </citation>
    <scope>NUCLEOTIDE SEQUENCE [LARGE SCALE GENOMIC DNA]</scope>
    <source>
        <strain evidence="2">21-0</strain>
    </source>
</reference>
<organism evidence="2 3">
    <name type="scientific">Puccinia graminis f. sp. tritici</name>
    <dbReference type="NCBI Taxonomy" id="56615"/>
    <lineage>
        <taxon>Eukaryota</taxon>
        <taxon>Fungi</taxon>
        <taxon>Dikarya</taxon>
        <taxon>Basidiomycota</taxon>
        <taxon>Pucciniomycotina</taxon>
        <taxon>Pucciniomycetes</taxon>
        <taxon>Pucciniales</taxon>
        <taxon>Pucciniaceae</taxon>
        <taxon>Puccinia</taxon>
    </lineage>
</organism>
<feature type="region of interest" description="Disordered" evidence="1">
    <location>
        <begin position="1"/>
        <end position="29"/>
    </location>
</feature>
<dbReference type="Proteomes" id="UP000324748">
    <property type="component" value="Unassembled WGS sequence"/>
</dbReference>
<evidence type="ECO:0000313" key="2">
    <source>
        <dbReference type="EMBL" id="KAA1100099.1"/>
    </source>
</evidence>
<gene>
    <name evidence="2" type="ORF">PGT21_029432</name>
</gene>
<comment type="caution">
    <text evidence="2">The sequence shown here is derived from an EMBL/GenBank/DDBJ whole genome shotgun (WGS) entry which is preliminary data.</text>
</comment>
<proteinExistence type="predicted"/>
<evidence type="ECO:0000256" key="1">
    <source>
        <dbReference type="SAM" id="MobiDB-lite"/>
    </source>
</evidence>
<evidence type="ECO:0000313" key="3">
    <source>
        <dbReference type="Proteomes" id="UP000324748"/>
    </source>
</evidence>
<name>A0A5B0PJL3_PUCGR</name>
<feature type="compositionally biased region" description="Low complexity" evidence="1">
    <location>
        <begin position="15"/>
        <end position="28"/>
    </location>
</feature>
<dbReference type="EMBL" id="VSWC01000054">
    <property type="protein sequence ID" value="KAA1100099.1"/>
    <property type="molecule type" value="Genomic_DNA"/>
</dbReference>
<dbReference type="AlphaFoldDB" id="A0A5B0PJL3"/>
<protein>
    <submittedName>
        <fullName evidence="2">Uncharacterized protein</fullName>
    </submittedName>
</protein>
<keyword evidence="3" id="KW-1185">Reference proteome</keyword>
<sequence>MTADSTPPLPRKQTKSQQQQQTSSSSSTCHRPYVCQIGLFKLPLKALESRPLVNDL</sequence>